<dbReference type="CDD" id="cd00093">
    <property type="entry name" value="HTH_XRE"/>
    <property type="match status" value="1"/>
</dbReference>
<dbReference type="Gene3D" id="1.25.40.10">
    <property type="entry name" value="Tetratricopeptide repeat domain"/>
    <property type="match status" value="1"/>
</dbReference>
<accession>A0ABW4CVQ6</accession>
<dbReference type="InterPro" id="IPR001387">
    <property type="entry name" value="Cro/C1-type_HTH"/>
</dbReference>
<comment type="caution">
    <text evidence="2">The sequence shown here is derived from an EMBL/GenBank/DDBJ whole genome shotgun (WGS) entry which is preliminary data.</text>
</comment>
<name>A0ABW4CVQ6_9LACO</name>
<dbReference type="InterPro" id="IPR053163">
    <property type="entry name" value="HTH-type_regulator_Rgg"/>
</dbReference>
<protein>
    <submittedName>
        <fullName evidence="2">Helix-turn-helix domain-containing protein</fullName>
    </submittedName>
</protein>
<sequence>MSKLQPALRIKGENVRHIRKLRGLSQAELAEGICTQATISLIEKRNKVPSMNILIRLVNRLGITLDDVVVENQDRIQQALSAVSKTIRRGDYQGAAALLKKVNEKRVTRAEDQRNYFYFAGMIELFVSHNLDEAVYYFGRVLNGTGAAAGDVPGIMATLGLALAYAEQGSAERARVYLDQAVARLKDGPLNEKRYLDVELTVYWHISRIYYELGEDAAALKNTQLGIGLAVRNDSLFLLAEFYMLQARVQTRLADAQAAQSQSIALALARVTHQSELIASLGDLDPAVSA</sequence>
<keyword evidence="3" id="KW-1185">Reference proteome</keyword>
<proteinExistence type="predicted"/>
<organism evidence="2 3">
    <name type="scientific">Lacticaseibacillus hegangensis</name>
    <dbReference type="NCBI Taxonomy" id="2486010"/>
    <lineage>
        <taxon>Bacteria</taxon>
        <taxon>Bacillati</taxon>
        <taxon>Bacillota</taxon>
        <taxon>Bacilli</taxon>
        <taxon>Lactobacillales</taxon>
        <taxon>Lactobacillaceae</taxon>
        <taxon>Lacticaseibacillus</taxon>
    </lineage>
</organism>
<evidence type="ECO:0000259" key="1">
    <source>
        <dbReference type="PROSITE" id="PS50943"/>
    </source>
</evidence>
<dbReference type="RefSeq" id="WP_125756775.1">
    <property type="nucleotide sequence ID" value="NZ_JBHTOK010000069.1"/>
</dbReference>
<dbReference type="Pfam" id="PF01381">
    <property type="entry name" value="HTH_3"/>
    <property type="match status" value="1"/>
</dbReference>
<evidence type="ECO:0000313" key="2">
    <source>
        <dbReference type="EMBL" id="MFD1441487.1"/>
    </source>
</evidence>
<dbReference type="Proteomes" id="UP001597212">
    <property type="component" value="Unassembled WGS sequence"/>
</dbReference>
<evidence type="ECO:0000313" key="3">
    <source>
        <dbReference type="Proteomes" id="UP001597212"/>
    </source>
</evidence>
<dbReference type="EMBL" id="JBHTOK010000069">
    <property type="protein sequence ID" value="MFD1441487.1"/>
    <property type="molecule type" value="Genomic_DNA"/>
</dbReference>
<dbReference type="PANTHER" id="PTHR37038">
    <property type="entry name" value="TRANSCRIPTIONAL REGULATOR-RELATED"/>
    <property type="match status" value="1"/>
</dbReference>
<dbReference type="SUPFAM" id="SSF81901">
    <property type="entry name" value="HCP-like"/>
    <property type="match status" value="1"/>
</dbReference>
<gene>
    <name evidence="2" type="ORF">ACFQ5K_08900</name>
</gene>
<feature type="domain" description="HTH cro/C1-type" evidence="1">
    <location>
        <begin position="15"/>
        <end position="68"/>
    </location>
</feature>
<dbReference type="PROSITE" id="PS50943">
    <property type="entry name" value="HTH_CROC1"/>
    <property type="match status" value="1"/>
</dbReference>
<reference evidence="3" key="1">
    <citation type="journal article" date="2019" name="Int. J. Syst. Evol. Microbiol.">
        <title>The Global Catalogue of Microorganisms (GCM) 10K type strain sequencing project: providing services to taxonomists for standard genome sequencing and annotation.</title>
        <authorList>
            <consortium name="The Broad Institute Genomics Platform"/>
            <consortium name="The Broad Institute Genome Sequencing Center for Infectious Disease"/>
            <person name="Wu L."/>
            <person name="Ma J."/>
        </authorList>
    </citation>
    <scope>NUCLEOTIDE SEQUENCE [LARGE SCALE GENOMIC DNA]</scope>
    <source>
        <strain evidence="3">CCM 8912</strain>
    </source>
</reference>
<dbReference type="SMART" id="SM00530">
    <property type="entry name" value="HTH_XRE"/>
    <property type="match status" value="1"/>
</dbReference>
<dbReference type="SUPFAM" id="SSF47413">
    <property type="entry name" value="lambda repressor-like DNA-binding domains"/>
    <property type="match status" value="1"/>
</dbReference>
<dbReference type="InterPro" id="IPR010982">
    <property type="entry name" value="Lambda_DNA-bd_dom_sf"/>
</dbReference>
<dbReference type="InterPro" id="IPR011990">
    <property type="entry name" value="TPR-like_helical_dom_sf"/>
</dbReference>